<evidence type="ECO:0000256" key="5">
    <source>
        <dbReference type="ARBA" id="ARBA00022630"/>
    </source>
</evidence>
<evidence type="ECO:0000256" key="3">
    <source>
        <dbReference type="ARBA" id="ARBA00005267"/>
    </source>
</evidence>
<organism evidence="9 10">
    <name type="scientific">Furfurilactobacillus curtus</name>
    <dbReference type="NCBI Taxonomy" id="1746200"/>
    <lineage>
        <taxon>Bacteria</taxon>
        <taxon>Bacillati</taxon>
        <taxon>Bacillota</taxon>
        <taxon>Bacilli</taxon>
        <taxon>Lactobacillales</taxon>
        <taxon>Lactobacillaceae</taxon>
        <taxon>Furfurilactobacillus</taxon>
    </lineage>
</organism>
<comment type="similarity">
    <text evidence="3">Belongs to the flavodoxin family.</text>
</comment>
<dbReference type="RefSeq" id="WP_407884094.1">
    <property type="nucleotide sequence ID" value="NZ_BQXO01000004.1"/>
</dbReference>
<gene>
    <name evidence="9" type="ORF">JCM31185_14600</name>
</gene>
<sequence length="151" mass="16260">MTTANVVYATITGNNQDVADIVTEALEDLDVTVTESEISQTDVTDLTDNDIIVIVPYTYDEGALPEEGLDFFDDLADIDLTGKIFGVTGSGDVFYGDDYGTAVDRFDERLASTGATRGVAKLKINLSPDEDDISQLDQFAQSLVAALPQHD</sequence>
<dbReference type="PANTHER" id="PTHR42809">
    <property type="entry name" value="FLAVODOXIN 2"/>
    <property type="match status" value="1"/>
</dbReference>
<keyword evidence="10" id="KW-1185">Reference proteome</keyword>
<evidence type="ECO:0000256" key="4">
    <source>
        <dbReference type="ARBA" id="ARBA00022448"/>
    </source>
</evidence>
<dbReference type="InterPro" id="IPR029039">
    <property type="entry name" value="Flavoprotein-like_sf"/>
</dbReference>
<accession>A0ABQ5JUC5</accession>
<dbReference type="Gene3D" id="3.40.50.360">
    <property type="match status" value="1"/>
</dbReference>
<proteinExistence type="inferred from homology"/>
<keyword evidence="7" id="KW-0249">Electron transport</keyword>
<keyword evidence="6" id="KW-0288">FMN</keyword>
<evidence type="ECO:0000256" key="1">
    <source>
        <dbReference type="ARBA" id="ARBA00001917"/>
    </source>
</evidence>
<evidence type="ECO:0000256" key="7">
    <source>
        <dbReference type="ARBA" id="ARBA00022982"/>
    </source>
</evidence>
<evidence type="ECO:0000313" key="9">
    <source>
        <dbReference type="EMBL" id="GKT06173.1"/>
    </source>
</evidence>
<dbReference type="EMBL" id="BQXO01000004">
    <property type="protein sequence ID" value="GKT06173.1"/>
    <property type="molecule type" value="Genomic_DNA"/>
</dbReference>
<feature type="domain" description="Flavodoxin-like" evidence="8">
    <location>
        <begin position="4"/>
        <end position="144"/>
    </location>
</feature>
<dbReference type="Pfam" id="PF00258">
    <property type="entry name" value="Flavodoxin_1"/>
    <property type="match status" value="1"/>
</dbReference>
<comment type="cofactor">
    <cofactor evidence="1">
        <name>FMN</name>
        <dbReference type="ChEBI" id="CHEBI:58210"/>
    </cofactor>
</comment>
<evidence type="ECO:0000256" key="6">
    <source>
        <dbReference type="ARBA" id="ARBA00022643"/>
    </source>
</evidence>
<dbReference type="NCBIfam" id="NF005587">
    <property type="entry name" value="PRK07308.1"/>
    <property type="match status" value="1"/>
</dbReference>
<evidence type="ECO:0000313" key="10">
    <source>
        <dbReference type="Proteomes" id="UP001628078"/>
    </source>
</evidence>
<evidence type="ECO:0000259" key="8">
    <source>
        <dbReference type="PROSITE" id="PS50902"/>
    </source>
</evidence>
<keyword evidence="5" id="KW-0285">Flavoprotein</keyword>
<dbReference type="Proteomes" id="UP001628078">
    <property type="component" value="Unassembled WGS sequence"/>
</dbReference>
<comment type="function">
    <text evidence="2">Low-potential electron donor to a number of redox enzymes.</text>
</comment>
<evidence type="ECO:0000256" key="2">
    <source>
        <dbReference type="ARBA" id="ARBA00003297"/>
    </source>
</evidence>
<dbReference type="SUPFAM" id="SSF52218">
    <property type="entry name" value="Flavoproteins"/>
    <property type="match status" value="1"/>
</dbReference>
<comment type="caution">
    <text evidence="9">The sequence shown here is derived from an EMBL/GenBank/DDBJ whole genome shotgun (WGS) entry which is preliminary data.</text>
</comment>
<dbReference type="PROSITE" id="PS50902">
    <property type="entry name" value="FLAVODOXIN_LIKE"/>
    <property type="match status" value="1"/>
</dbReference>
<name>A0ABQ5JUC5_9LACO</name>
<dbReference type="InterPro" id="IPR008254">
    <property type="entry name" value="Flavodoxin/NO_synth"/>
</dbReference>
<protein>
    <submittedName>
        <fullName evidence="9">Flavodoxin</fullName>
    </submittedName>
</protein>
<dbReference type="PANTHER" id="PTHR42809:SF1">
    <property type="entry name" value="FLAVODOXIN 1"/>
    <property type="match status" value="1"/>
</dbReference>
<reference evidence="9 10" key="1">
    <citation type="submission" date="2022-03" db="EMBL/GenBank/DDBJ databases">
        <title>Draft genome sequence of Furfurilactobacillus curtus JCM 31185.</title>
        <authorList>
            <person name="Suzuki S."/>
            <person name="Endo A."/>
            <person name="Kajikawa A."/>
        </authorList>
    </citation>
    <scope>NUCLEOTIDE SEQUENCE [LARGE SCALE GENOMIC DNA]</scope>
    <source>
        <strain evidence="9 10">JCM 31185</strain>
    </source>
</reference>
<dbReference type="InterPro" id="IPR050619">
    <property type="entry name" value="Flavodoxin"/>
</dbReference>
<keyword evidence="4" id="KW-0813">Transport</keyword>